<gene>
    <name evidence="1" type="ORF">ACFPZ3_21795</name>
</gene>
<sequence length="81" mass="8610">MNRGAAAGVRPDLLGDLRRPVPGLRGDLGLAEANRTSLVSVTVTVLSSRVSLSVASRDSTVSRMVSTADWRRVTTWLVFAG</sequence>
<evidence type="ECO:0000313" key="2">
    <source>
        <dbReference type="Proteomes" id="UP001596058"/>
    </source>
</evidence>
<comment type="caution">
    <text evidence="1">The sequence shown here is derived from an EMBL/GenBank/DDBJ whole genome shotgun (WGS) entry which is preliminary data.</text>
</comment>
<protein>
    <submittedName>
        <fullName evidence="1">Uncharacterized protein</fullName>
    </submittedName>
</protein>
<dbReference type="RefSeq" id="WP_379516021.1">
    <property type="nucleotide sequence ID" value="NZ_JBHSPA010000025.1"/>
</dbReference>
<organism evidence="1 2">
    <name type="scientific">Nonomuraea insulae</name>
    <dbReference type="NCBI Taxonomy" id="1616787"/>
    <lineage>
        <taxon>Bacteria</taxon>
        <taxon>Bacillati</taxon>
        <taxon>Actinomycetota</taxon>
        <taxon>Actinomycetes</taxon>
        <taxon>Streptosporangiales</taxon>
        <taxon>Streptosporangiaceae</taxon>
        <taxon>Nonomuraea</taxon>
    </lineage>
</organism>
<accession>A0ABW1CL52</accession>
<dbReference type="Proteomes" id="UP001596058">
    <property type="component" value="Unassembled WGS sequence"/>
</dbReference>
<keyword evidence="2" id="KW-1185">Reference proteome</keyword>
<reference evidence="2" key="1">
    <citation type="journal article" date="2019" name="Int. J. Syst. Evol. Microbiol.">
        <title>The Global Catalogue of Microorganisms (GCM) 10K type strain sequencing project: providing services to taxonomists for standard genome sequencing and annotation.</title>
        <authorList>
            <consortium name="The Broad Institute Genomics Platform"/>
            <consortium name="The Broad Institute Genome Sequencing Center for Infectious Disease"/>
            <person name="Wu L."/>
            <person name="Ma J."/>
        </authorList>
    </citation>
    <scope>NUCLEOTIDE SEQUENCE [LARGE SCALE GENOMIC DNA]</scope>
    <source>
        <strain evidence="2">CCUG 53903</strain>
    </source>
</reference>
<proteinExistence type="predicted"/>
<name>A0ABW1CL52_9ACTN</name>
<dbReference type="EMBL" id="JBHSPA010000025">
    <property type="protein sequence ID" value="MFC5826509.1"/>
    <property type="molecule type" value="Genomic_DNA"/>
</dbReference>
<evidence type="ECO:0000313" key="1">
    <source>
        <dbReference type="EMBL" id="MFC5826509.1"/>
    </source>
</evidence>